<dbReference type="GO" id="GO:0005886">
    <property type="term" value="C:plasma membrane"/>
    <property type="evidence" value="ECO:0007669"/>
    <property type="project" value="UniProtKB-SubCell"/>
</dbReference>
<feature type="transmembrane region" description="Helical" evidence="7">
    <location>
        <begin position="138"/>
        <end position="155"/>
    </location>
</feature>
<dbReference type="Proteomes" id="UP000280960">
    <property type="component" value="Chromosome"/>
</dbReference>
<gene>
    <name evidence="8" type="ORF">D2962_13015</name>
</gene>
<keyword evidence="4 7" id="KW-0812">Transmembrane</keyword>
<comment type="subcellular location">
    <subcellularLocation>
        <location evidence="1">Cell membrane</location>
        <topology evidence="1">Multi-pass membrane protein</topology>
    </subcellularLocation>
</comment>
<feature type="transmembrane region" description="Helical" evidence="7">
    <location>
        <begin position="323"/>
        <end position="352"/>
    </location>
</feature>
<dbReference type="GO" id="GO:0015293">
    <property type="term" value="F:symporter activity"/>
    <property type="evidence" value="ECO:0007669"/>
    <property type="project" value="UniProtKB-KW"/>
</dbReference>
<proteinExistence type="predicted"/>
<dbReference type="Pfam" id="PF00375">
    <property type="entry name" value="SDF"/>
    <property type="match status" value="1"/>
</dbReference>
<feature type="transmembrane region" description="Helical" evidence="7">
    <location>
        <begin position="38"/>
        <end position="63"/>
    </location>
</feature>
<keyword evidence="2" id="KW-0813">Transport</keyword>
<keyword evidence="5 7" id="KW-1133">Transmembrane helix</keyword>
<keyword evidence="9" id="KW-1185">Reference proteome</keyword>
<feature type="transmembrane region" description="Helical" evidence="7">
    <location>
        <begin position="213"/>
        <end position="235"/>
    </location>
</feature>
<feature type="transmembrane region" description="Helical" evidence="7">
    <location>
        <begin position="358"/>
        <end position="380"/>
    </location>
</feature>
<dbReference type="RefSeq" id="WP_122015215.1">
    <property type="nucleotide sequence ID" value="NZ_CP033169.1"/>
</dbReference>
<reference evidence="8 9" key="1">
    <citation type="submission" date="2018-10" db="EMBL/GenBank/DDBJ databases">
        <authorList>
            <person name="Zhang X."/>
        </authorList>
    </citation>
    <scope>NUCLEOTIDE SEQUENCE [LARGE SCALE GENOMIC DNA]</scope>
    <source>
        <strain evidence="8 9">SK-G1</strain>
    </source>
</reference>
<dbReference type="PANTHER" id="PTHR42865">
    <property type="entry name" value="PROTON/GLUTAMATE-ASPARTATE SYMPORTER"/>
    <property type="match status" value="1"/>
</dbReference>
<evidence type="ECO:0000313" key="9">
    <source>
        <dbReference type="Proteomes" id="UP000280960"/>
    </source>
</evidence>
<feature type="transmembrane region" description="Helical" evidence="7">
    <location>
        <begin position="288"/>
        <end position="311"/>
    </location>
</feature>
<feature type="transmembrane region" description="Helical" evidence="7">
    <location>
        <begin position="247"/>
        <end position="268"/>
    </location>
</feature>
<evidence type="ECO:0000313" key="8">
    <source>
        <dbReference type="EMBL" id="AYO31393.1"/>
    </source>
</evidence>
<dbReference type="SUPFAM" id="SSF118215">
    <property type="entry name" value="Proton glutamate symport protein"/>
    <property type="match status" value="1"/>
</dbReference>
<dbReference type="Gene3D" id="1.10.3860.10">
    <property type="entry name" value="Sodium:dicarboxylate symporter"/>
    <property type="match status" value="1"/>
</dbReference>
<dbReference type="AlphaFoldDB" id="A0A3G2R7L1"/>
<evidence type="ECO:0000256" key="4">
    <source>
        <dbReference type="ARBA" id="ARBA00022692"/>
    </source>
</evidence>
<dbReference type="InterPro" id="IPR001991">
    <property type="entry name" value="Na-dicarboxylate_symporter"/>
</dbReference>
<evidence type="ECO:0000256" key="5">
    <source>
        <dbReference type="ARBA" id="ARBA00022989"/>
    </source>
</evidence>
<keyword evidence="6 7" id="KW-0472">Membrane</keyword>
<accession>A0A3G2R7L1</accession>
<evidence type="ECO:0000256" key="3">
    <source>
        <dbReference type="ARBA" id="ARBA00022475"/>
    </source>
</evidence>
<evidence type="ECO:0000256" key="1">
    <source>
        <dbReference type="ARBA" id="ARBA00004651"/>
    </source>
</evidence>
<evidence type="ECO:0000256" key="6">
    <source>
        <dbReference type="ARBA" id="ARBA00023136"/>
    </source>
</evidence>
<keyword evidence="3" id="KW-1003">Cell membrane</keyword>
<evidence type="ECO:0000256" key="2">
    <source>
        <dbReference type="ARBA" id="ARBA00022448"/>
    </source>
</evidence>
<feature type="transmembrane region" description="Helical" evidence="7">
    <location>
        <begin position="182"/>
        <end position="201"/>
    </location>
</feature>
<name>A0A3G2R7L1_9FIRM</name>
<dbReference type="EMBL" id="CP033169">
    <property type="protein sequence ID" value="AYO31393.1"/>
    <property type="molecule type" value="Genomic_DNA"/>
</dbReference>
<dbReference type="PRINTS" id="PR00173">
    <property type="entry name" value="EDTRNSPORT"/>
</dbReference>
<protein>
    <submittedName>
        <fullName evidence="8">Dicarboxylate/amino acid:cation symporter</fullName>
    </submittedName>
</protein>
<feature type="transmembrane region" description="Helical" evidence="7">
    <location>
        <begin position="75"/>
        <end position="97"/>
    </location>
</feature>
<evidence type="ECO:0000256" key="7">
    <source>
        <dbReference type="SAM" id="Phobius"/>
    </source>
</evidence>
<dbReference type="InterPro" id="IPR036458">
    <property type="entry name" value="Na:dicarbo_symporter_sf"/>
</dbReference>
<dbReference type="KEGG" id="bacg:D2962_13015"/>
<organism evidence="8 9">
    <name type="scientific">Biomaibacter acetigenes</name>
    <dbReference type="NCBI Taxonomy" id="2316383"/>
    <lineage>
        <taxon>Bacteria</taxon>
        <taxon>Bacillati</taxon>
        <taxon>Bacillota</taxon>
        <taxon>Clostridia</taxon>
        <taxon>Thermosediminibacterales</taxon>
        <taxon>Tepidanaerobacteraceae</taxon>
        <taxon>Biomaibacter</taxon>
    </lineage>
</organism>
<dbReference type="PANTHER" id="PTHR42865:SF7">
    <property type="entry name" value="PROTON_GLUTAMATE-ASPARTATE SYMPORTER"/>
    <property type="match status" value="1"/>
</dbReference>
<sequence length="400" mass="43482">MTKKLSFAQILLIASILGIAAGFIGGNRVMIIKPLGDLFVRLLFMIVPGLVFFSIASSFANISDVRKLKKWAGKVVGWFVLTTLIGTFIGILAGFIWKPGTGLVIEGQKIEQINKLTVNTFLDWIPSNALGAITEGNVIQIVIFAVISGLIIVLLENGKDKTVLKDILNAGMTLFVTIAKYIMYYAPIGVFALMAVSISTFKSTLVSEMFRFITAYTIGFVIHITLMYFIVFWLITRLNVFTFTKKIFPALITAFTTCSSAATLPVTLRCMKEVGVSDELSNFGIPLGVTFNMDSMAIEIPLYIMLGMYAVGTNPTIIDLLQFVFLGVLFSIGCAGVPGGGLAIATILIQAFNLPTQIVAWIAAIFAYLDVTGTAINVWGDMVCTTIVAKSEDLLDMNHL</sequence>